<dbReference type="CDD" id="cd04476">
    <property type="entry name" value="RPA1_DBD_C"/>
    <property type="match status" value="1"/>
</dbReference>
<sequence>MHWNLKVRVIRLWIVPDKFKPEIPYSLEMILQDEKGDRIHASLGKTVIKHFREILYELGVFQMNYFVIAPNIMKFKTTTHKHKLNFTVTTNVKEIQDPSFHMDIFNIRTFDKLTIHHNVDETELLDVVGHVASYQPIQQIKQGDNNSYFINIVLEDDNKNRLSTTLWGELADQIQPHLTGSADEPLIVVCQLMKAHKFRENYSVRSCWYQTKIWINPNLPQPTEFKDRLISSCDYKYERLSQTSSQKHHSITDELSKGVVSFTYLSDLSQCYEESSFWIAAKIVCLELDSGWSYLARNNCITKVDTEGTKYYCKKCNSEVKSVIHRYRLQLSVMDGTAFISILLWNKETIQLLGKTAKELKEGLLEDEESSYPTELGDLMEKKFMFKILIKDSNINRKDNVYKVVNFTDDDTLLKEFCHPDLQDSLNKSLFEYEQSYDEDKLFETPIKSSISECGTLITEDVIDLTTKISTKSSKTAGKSTRHEIKDDLNVKQPSNKIRKVIKKEKNT</sequence>
<accession>A0ABQ7UZB4</accession>
<keyword evidence="5" id="KW-0238">DNA-binding</keyword>
<dbReference type="PANTHER" id="PTHR47165">
    <property type="entry name" value="OS03G0429900 PROTEIN"/>
    <property type="match status" value="1"/>
</dbReference>
<dbReference type="InterPro" id="IPR013955">
    <property type="entry name" value="Rep_factor-A_C"/>
</dbReference>
<dbReference type="Pfam" id="PF02721">
    <property type="entry name" value="DUF223"/>
    <property type="match status" value="1"/>
</dbReference>
<dbReference type="Pfam" id="PF08646">
    <property type="entry name" value="Rep_fac-A_C"/>
    <property type="match status" value="1"/>
</dbReference>
<dbReference type="CDD" id="cd04480">
    <property type="entry name" value="RPA1_DBD_A_like"/>
    <property type="match status" value="1"/>
</dbReference>
<dbReference type="EMBL" id="JAIVGD010000015">
    <property type="protein sequence ID" value="KAH0757174.1"/>
    <property type="molecule type" value="Genomic_DNA"/>
</dbReference>
<keyword evidence="3" id="KW-0863">Zinc-finger</keyword>
<dbReference type="Gene3D" id="2.40.50.140">
    <property type="entry name" value="Nucleic acid-binding proteins"/>
    <property type="match status" value="3"/>
</dbReference>
<evidence type="ECO:0000256" key="1">
    <source>
        <dbReference type="ARBA" id="ARBA00005690"/>
    </source>
</evidence>
<dbReference type="InterPro" id="IPR047192">
    <property type="entry name" value="Euk_RPA1_DBD_C"/>
</dbReference>
<proteinExistence type="inferred from homology"/>
<dbReference type="SUPFAM" id="SSF50249">
    <property type="entry name" value="Nucleic acid-binding proteins"/>
    <property type="match status" value="3"/>
</dbReference>
<dbReference type="Proteomes" id="UP000826656">
    <property type="component" value="Unassembled WGS sequence"/>
</dbReference>
<feature type="domain" description="Replication protein A 70 kDa DNA-binding subunit B/D first OB fold" evidence="6">
    <location>
        <begin position="2"/>
        <end position="94"/>
    </location>
</feature>
<evidence type="ECO:0000256" key="3">
    <source>
        <dbReference type="ARBA" id="ARBA00022771"/>
    </source>
</evidence>
<feature type="domain" description="Replication factor A C-terminal" evidence="7">
    <location>
        <begin position="279"/>
        <end position="400"/>
    </location>
</feature>
<dbReference type="InterPro" id="IPR003871">
    <property type="entry name" value="RFA1B/D_OB_1st"/>
</dbReference>
<evidence type="ECO:0000259" key="7">
    <source>
        <dbReference type="Pfam" id="PF08646"/>
    </source>
</evidence>
<protein>
    <submittedName>
        <fullName evidence="8">Uncharacterized protein</fullName>
    </submittedName>
</protein>
<evidence type="ECO:0000256" key="4">
    <source>
        <dbReference type="ARBA" id="ARBA00022833"/>
    </source>
</evidence>
<dbReference type="PANTHER" id="PTHR47165:SF4">
    <property type="entry name" value="OS03G0429900 PROTEIN"/>
    <property type="match status" value="1"/>
</dbReference>
<comment type="caution">
    <text evidence="8">The sequence shown here is derived from an EMBL/GenBank/DDBJ whole genome shotgun (WGS) entry which is preliminary data.</text>
</comment>
<evidence type="ECO:0000259" key="6">
    <source>
        <dbReference type="Pfam" id="PF02721"/>
    </source>
</evidence>
<name>A0ABQ7UZB4_SOLTU</name>
<evidence type="ECO:0000256" key="2">
    <source>
        <dbReference type="ARBA" id="ARBA00022723"/>
    </source>
</evidence>
<dbReference type="InterPro" id="IPR012340">
    <property type="entry name" value="NA-bd_OB-fold"/>
</dbReference>
<evidence type="ECO:0000313" key="9">
    <source>
        <dbReference type="Proteomes" id="UP000826656"/>
    </source>
</evidence>
<gene>
    <name evidence="8" type="ORF">KY290_020667</name>
</gene>
<reference evidence="8 9" key="1">
    <citation type="journal article" date="2021" name="bioRxiv">
        <title>Chromosome-scale and haplotype-resolved genome assembly of a tetraploid potato cultivar.</title>
        <authorList>
            <person name="Sun H."/>
            <person name="Jiao W.-B."/>
            <person name="Krause K."/>
            <person name="Campoy J.A."/>
            <person name="Goel M."/>
            <person name="Folz-Donahue K."/>
            <person name="Kukat C."/>
            <person name="Huettel B."/>
            <person name="Schneeberger K."/>
        </authorList>
    </citation>
    <scope>NUCLEOTIDE SEQUENCE [LARGE SCALE GENOMIC DNA]</scope>
    <source>
        <strain evidence="8">SolTubOtavaFocal</strain>
        <tissue evidence="8">Leaves</tissue>
    </source>
</reference>
<comment type="similarity">
    <text evidence="1">Belongs to the replication factor A protein 1 family.</text>
</comment>
<evidence type="ECO:0000256" key="5">
    <source>
        <dbReference type="ARBA" id="ARBA00023125"/>
    </source>
</evidence>
<organism evidence="8 9">
    <name type="scientific">Solanum tuberosum</name>
    <name type="common">Potato</name>
    <dbReference type="NCBI Taxonomy" id="4113"/>
    <lineage>
        <taxon>Eukaryota</taxon>
        <taxon>Viridiplantae</taxon>
        <taxon>Streptophyta</taxon>
        <taxon>Embryophyta</taxon>
        <taxon>Tracheophyta</taxon>
        <taxon>Spermatophyta</taxon>
        <taxon>Magnoliopsida</taxon>
        <taxon>eudicotyledons</taxon>
        <taxon>Gunneridae</taxon>
        <taxon>Pentapetalae</taxon>
        <taxon>asterids</taxon>
        <taxon>lamiids</taxon>
        <taxon>Solanales</taxon>
        <taxon>Solanaceae</taxon>
        <taxon>Solanoideae</taxon>
        <taxon>Solaneae</taxon>
        <taxon>Solanum</taxon>
    </lineage>
</organism>
<keyword evidence="9" id="KW-1185">Reference proteome</keyword>
<keyword evidence="2" id="KW-0479">Metal-binding</keyword>
<evidence type="ECO:0000313" key="8">
    <source>
        <dbReference type="EMBL" id="KAH0757174.1"/>
    </source>
</evidence>
<keyword evidence="4" id="KW-0862">Zinc</keyword>